<reference evidence="3" key="1">
    <citation type="submission" date="2017-03" db="EMBL/GenBank/DDBJ databases">
        <title>Full genome sequence of a non-lethal Shewanella isolate that potentiates virulence of Vibio parahaemolyticus causing acute hepatopancreatic necrosis disease (AHPND) in shrimp.</title>
        <authorList>
            <person name="Prachumwat A."/>
            <person name="Sritunyalucksana K."/>
        </authorList>
    </citation>
    <scope>NUCLEOTIDE SEQUENCE [LARGE SCALE GENOMIC DNA]</scope>
    <source>
        <strain evidence="3">TH2012</strain>
    </source>
</reference>
<dbReference type="RefSeq" id="WP_126167762.1">
    <property type="nucleotide sequence ID" value="NZ_CP020373.1"/>
</dbReference>
<dbReference type="SUPFAM" id="SSF56349">
    <property type="entry name" value="DNA breaking-rejoining enzymes"/>
    <property type="match status" value="1"/>
</dbReference>
<proteinExistence type="predicted"/>
<dbReference type="InterPro" id="IPR013762">
    <property type="entry name" value="Integrase-like_cat_sf"/>
</dbReference>
<dbReference type="Gene3D" id="1.10.443.10">
    <property type="entry name" value="Intergrase catalytic core"/>
    <property type="match status" value="1"/>
</dbReference>
<evidence type="ECO:0000256" key="1">
    <source>
        <dbReference type="ARBA" id="ARBA00023172"/>
    </source>
</evidence>
<protein>
    <recommendedName>
        <fullName evidence="4">Phage integrase family protein</fullName>
    </recommendedName>
</protein>
<gene>
    <name evidence="2" type="ORF">STH12_02404</name>
</gene>
<evidence type="ECO:0000313" key="3">
    <source>
        <dbReference type="Proteomes" id="UP000278437"/>
    </source>
</evidence>
<keyword evidence="1" id="KW-0233">DNA recombination</keyword>
<keyword evidence="3" id="KW-1185">Reference proteome</keyword>
<dbReference type="Proteomes" id="UP000278437">
    <property type="component" value="Chromosome"/>
</dbReference>
<accession>A0ABM7DP87</accession>
<evidence type="ECO:0008006" key="4">
    <source>
        <dbReference type="Google" id="ProtNLM"/>
    </source>
</evidence>
<organism evidence="2 3">
    <name type="scientific">Shewanella khirikhana</name>
    <dbReference type="NCBI Taxonomy" id="1965282"/>
    <lineage>
        <taxon>Bacteria</taxon>
        <taxon>Pseudomonadati</taxon>
        <taxon>Pseudomonadota</taxon>
        <taxon>Gammaproteobacteria</taxon>
        <taxon>Alteromonadales</taxon>
        <taxon>Shewanellaceae</taxon>
        <taxon>Shewanella</taxon>
    </lineage>
</organism>
<dbReference type="EMBL" id="CP020373">
    <property type="protein sequence ID" value="AZQ11482.1"/>
    <property type="molecule type" value="Genomic_DNA"/>
</dbReference>
<dbReference type="InterPro" id="IPR011010">
    <property type="entry name" value="DNA_brk_join_enz"/>
</dbReference>
<name>A0ABM7DP87_9GAMM</name>
<evidence type="ECO:0000313" key="2">
    <source>
        <dbReference type="EMBL" id="AZQ11482.1"/>
    </source>
</evidence>
<sequence>MTMHERNISKKLKEFLGTLLVPEEFGSEQKQALLMRLSYIIQAFPTAYWTQFEQLHRLVAVIQSNTIPSCEIDTEIIRYLKKNKWLTSYPFAAAIGAVAPQNATPQWLSKFNGYQAIVLVVCFMRRTCDPRDSVSGNENALRELRLVAMNPMHRKLLDVLPDLGETPSIHLLVSKLKELRKEKHPALVDYGLGYFELVIRDALSWTKRRRRKIRIPPPSDTDTIVEVDPIDIFDDAKIKVEELCIFPHKPTTSQERDECLSVKSGRTIRIQECAETPNSKANRSPSSRAVRAIQHQCLTEKLSIMQLSLGCSYNQLTDWDVRQLIRYTSDGIKNGSQPDTCSTLLLSLLCGRDPISLKNPTTTFRLEHYKNHPCLYLGHSVPASTQDDRLEKCFRKTNDHLILPLPKILQGRLTPDNDKESLDSMLQSINEHHRCRLSLGRIARFMEHWYINNGLDRAEVGLIKGRSPRNQPALSYTNFDADKLIENYRAYVLAIFSMAQSDPQLPTAKPTNKKLGSALHLPSNTLHNFFRILRCQIPRPLKHSLEDLASLHNHYVCYVWALLTFSTGHRDVNAPMGQRTDFNSYNNSWWISDKENRHGLAARTLILPATAIKQLEQYLNHLQELKKHSQLIAEDIFSRTHAAITGKDNLLFFIKHHEQNTVPTITQELTPARVKAFLGDKLPWPANWGRHHLRSELKRIGVAPAEIDGWMGHEEVGEESMGRHSALSIQYLKRIAQQIEVVLNTHQITVVDAWKTR</sequence>